<sequence>MTVHAQDLTPMMQDVAKALLGKPNDKFSRPRDGVFRFGSHGSIEVNTREGWFSDYEASVRGGVLELIKHKGGAKDDASAFRWLEERGIKDPSEPEGEKPSSIFYDYRDKDGRTVFRVERKQRGKDKTFLQHGPDGQGGFACRTGCMQGVKRVLYRLPELIAADPDEPVFYCEGEKDADRLTSLGLVATTHPGGAGKFDAVADCISQHLHGRRVVVLQDNDEAGAAHAIAGVEAIGRVAKEVARLALPGLPDKGDVSDWLENGGSGFELQSLAEAALLPIEPDPTLPAQIKATPYQWRDPETIPLRPWVFGRWLLRRTVAATVAPGGVGKTTFLAGAAMSLVTGRELLGKTVWDGPQKVWIWNLEDGLEDMERSIQAAALHHGLRREDVEGRLFVDCAMEGAGLCTAIDGSDGFKLIAPVYEQITAEIIKRGIDVLMIDPFVSSHAIEENANSLIDKVAKAWARVAHDANCVVVLVHHTSKQGAGNVTAHSSRGAVALTDATRSALVLNRMEEKKAQELGFDDSERKRYFSVGDDKHNRAPAEKADWFYLASVSLGNGPNGGDSVGVAVPAKLPDPFEDITVDHLRAVQSKVAEADWRENSQATDWVGKAVAEAVGLDLSKVSDKARIKSLLRTWISNGALRVVERKDHRSEVRKFVEVGSPA</sequence>
<dbReference type="PATRIC" id="fig|48936.3.peg.3739"/>
<dbReference type="Gene3D" id="3.40.1360.10">
    <property type="match status" value="1"/>
</dbReference>
<dbReference type="Gene3D" id="3.40.50.300">
    <property type="entry name" value="P-loop containing nucleotide triphosphate hydrolases"/>
    <property type="match status" value="1"/>
</dbReference>
<dbReference type="CDD" id="cd01029">
    <property type="entry name" value="TOPRIM_primases"/>
    <property type="match status" value="1"/>
</dbReference>
<dbReference type="EMBL" id="JRVC01000022">
    <property type="protein sequence ID" value="KHS43399.1"/>
    <property type="molecule type" value="Genomic_DNA"/>
</dbReference>
<dbReference type="InterPro" id="IPR034154">
    <property type="entry name" value="TOPRIM_DnaG/twinkle"/>
</dbReference>
<dbReference type="Pfam" id="PF13481">
    <property type="entry name" value="AAA_25"/>
    <property type="match status" value="1"/>
</dbReference>
<proteinExistence type="predicted"/>
<protein>
    <submittedName>
        <fullName evidence="1">Regulatory protein RepA</fullName>
    </submittedName>
</protein>
<dbReference type="InterPro" id="IPR027417">
    <property type="entry name" value="P-loop_NTPase"/>
</dbReference>
<comment type="caution">
    <text evidence="1">The sequence shown here is derived from an EMBL/GenBank/DDBJ whole genome shotgun (WGS) entry which is preliminary data.</text>
</comment>
<dbReference type="Proteomes" id="UP000031338">
    <property type="component" value="Unassembled WGS sequence"/>
</dbReference>
<keyword evidence="2" id="KW-1185">Reference proteome</keyword>
<evidence type="ECO:0000313" key="1">
    <source>
        <dbReference type="EMBL" id="KHS43399.1"/>
    </source>
</evidence>
<name>A0A0B8ZAY7_9SPHN</name>
<gene>
    <name evidence="1" type="primary">repA_2</name>
    <name evidence="1" type="ORF">NJ75_03708</name>
</gene>
<dbReference type="SUPFAM" id="SSF52540">
    <property type="entry name" value="P-loop containing nucleoside triphosphate hydrolases"/>
    <property type="match status" value="1"/>
</dbReference>
<reference evidence="1 2" key="1">
    <citation type="submission" date="2014-10" db="EMBL/GenBank/DDBJ databases">
        <title>Draft genome sequence of Novosphingobium subterraneum DSM 12447.</title>
        <authorList>
            <person name="Gan H.M."/>
            <person name="Gan H.Y."/>
            <person name="Savka M.A."/>
        </authorList>
    </citation>
    <scope>NUCLEOTIDE SEQUENCE [LARGE SCALE GENOMIC DNA]</scope>
    <source>
        <strain evidence="1 2">DSM 12447</strain>
    </source>
</reference>
<accession>A0A0B8ZAY7</accession>
<dbReference type="STRING" id="48936.NJ75_03708"/>
<evidence type="ECO:0000313" key="2">
    <source>
        <dbReference type="Proteomes" id="UP000031338"/>
    </source>
</evidence>
<dbReference type="RefSeq" id="WP_082013462.1">
    <property type="nucleotide sequence ID" value="NZ_JRVC01000022.1"/>
</dbReference>
<organism evidence="1 2">
    <name type="scientific">Novosphingobium subterraneum</name>
    <dbReference type="NCBI Taxonomy" id="48936"/>
    <lineage>
        <taxon>Bacteria</taxon>
        <taxon>Pseudomonadati</taxon>
        <taxon>Pseudomonadota</taxon>
        <taxon>Alphaproteobacteria</taxon>
        <taxon>Sphingomonadales</taxon>
        <taxon>Sphingomonadaceae</taxon>
        <taxon>Novosphingobium</taxon>
    </lineage>
</organism>
<dbReference type="AlphaFoldDB" id="A0A0B8ZAY7"/>